<dbReference type="RefSeq" id="WP_381806709.1">
    <property type="nucleotide sequence ID" value="NZ_JBHYTS010000020.1"/>
</dbReference>
<name>A0ABW6H5I9_9ACTN</name>
<evidence type="ECO:0000313" key="3">
    <source>
        <dbReference type="EMBL" id="MFE1751892.1"/>
    </source>
</evidence>
<evidence type="ECO:0008006" key="5">
    <source>
        <dbReference type="Google" id="ProtNLM"/>
    </source>
</evidence>
<evidence type="ECO:0000313" key="4">
    <source>
        <dbReference type="Proteomes" id="UP001599756"/>
    </source>
</evidence>
<evidence type="ECO:0000256" key="2">
    <source>
        <dbReference type="SAM" id="SignalP"/>
    </source>
</evidence>
<reference evidence="3 4" key="1">
    <citation type="submission" date="2024-09" db="EMBL/GenBank/DDBJ databases">
        <title>The Natural Products Discovery Center: Release of the First 8490 Sequenced Strains for Exploring Actinobacteria Biosynthetic Diversity.</title>
        <authorList>
            <person name="Kalkreuter E."/>
            <person name="Kautsar S.A."/>
            <person name="Yang D."/>
            <person name="Bader C.D."/>
            <person name="Teijaro C.N."/>
            <person name="Fluegel L."/>
            <person name="Davis C.M."/>
            <person name="Simpson J.R."/>
            <person name="Lauterbach L."/>
            <person name="Steele A.D."/>
            <person name="Gui C."/>
            <person name="Meng S."/>
            <person name="Li G."/>
            <person name="Viehrig K."/>
            <person name="Ye F."/>
            <person name="Su P."/>
            <person name="Kiefer A.F."/>
            <person name="Nichols A."/>
            <person name="Cepeda A.J."/>
            <person name="Yan W."/>
            <person name="Fan B."/>
            <person name="Jiang Y."/>
            <person name="Adhikari A."/>
            <person name="Zheng C.-J."/>
            <person name="Schuster L."/>
            <person name="Cowan T.M."/>
            <person name="Smanski M.J."/>
            <person name="Chevrette M.G."/>
            <person name="De Carvalho L.P.S."/>
            <person name="Shen B."/>
        </authorList>
    </citation>
    <scope>NUCLEOTIDE SEQUENCE [LARGE SCALE GENOMIC DNA]</scope>
    <source>
        <strain evidence="3 4">NPDC059500</strain>
    </source>
</reference>
<feature type="signal peptide" evidence="2">
    <location>
        <begin position="1"/>
        <end position="31"/>
    </location>
</feature>
<gene>
    <name evidence="3" type="ORF">ACFW88_15355</name>
</gene>
<feature type="region of interest" description="Disordered" evidence="1">
    <location>
        <begin position="88"/>
        <end position="107"/>
    </location>
</feature>
<proteinExistence type="predicted"/>
<keyword evidence="2" id="KW-0732">Signal</keyword>
<dbReference type="Proteomes" id="UP001599756">
    <property type="component" value="Unassembled WGS sequence"/>
</dbReference>
<keyword evidence="4" id="KW-1185">Reference proteome</keyword>
<feature type="chain" id="PRO_5045222917" description="Chaplin domain-containing protein" evidence="2">
    <location>
        <begin position="32"/>
        <end position="107"/>
    </location>
</feature>
<sequence>MARIRTQRLALLTASTALAAGGVLLPTSAFAADAHTASPALATAHSGHGHGHWDHSRHSGSSSNRTGSGGQPAIGNIIIVNNIPITNSNTTATGVTPNTGAATPAAK</sequence>
<evidence type="ECO:0000256" key="1">
    <source>
        <dbReference type="SAM" id="MobiDB-lite"/>
    </source>
</evidence>
<protein>
    <recommendedName>
        <fullName evidence="5">Chaplin domain-containing protein</fullName>
    </recommendedName>
</protein>
<feature type="region of interest" description="Disordered" evidence="1">
    <location>
        <begin position="41"/>
        <end position="73"/>
    </location>
</feature>
<comment type="caution">
    <text evidence="3">The sequence shown here is derived from an EMBL/GenBank/DDBJ whole genome shotgun (WGS) entry which is preliminary data.</text>
</comment>
<accession>A0ABW6H5I9</accession>
<dbReference type="EMBL" id="JBHYTS010000020">
    <property type="protein sequence ID" value="MFE1751892.1"/>
    <property type="molecule type" value="Genomic_DNA"/>
</dbReference>
<organism evidence="3 4">
    <name type="scientific">Streptomyces anandii</name>
    <dbReference type="NCBI Taxonomy" id="285454"/>
    <lineage>
        <taxon>Bacteria</taxon>
        <taxon>Bacillati</taxon>
        <taxon>Actinomycetota</taxon>
        <taxon>Actinomycetes</taxon>
        <taxon>Kitasatosporales</taxon>
        <taxon>Streptomycetaceae</taxon>
        <taxon>Streptomyces</taxon>
    </lineage>
</organism>